<dbReference type="EMBL" id="KN838981">
    <property type="protein sequence ID" value="KIJ91663.1"/>
    <property type="molecule type" value="Genomic_DNA"/>
</dbReference>
<keyword evidence="2" id="KW-1185">Reference proteome</keyword>
<dbReference type="Proteomes" id="UP000054477">
    <property type="component" value="Unassembled WGS sequence"/>
</dbReference>
<reference evidence="1 2" key="1">
    <citation type="submission" date="2014-04" db="EMBL/GenBank/DDBJ databases">
        <authorList>
            <consortium name="DOE Joint Genome Institute"/>
            <person name="Kuo A."/>
            <person name="Kohler A."/>
            <person name="Nagy L.G."/>
            <person name="Floudas D."/>
            <person name="Copeland A."/>
            <person name="Barry K.W."/>
            <person name="Cichocki N."/>
            <person name="Veneault-Fourrey C."/>
            <person name="LaButti K."/>
            <person name="Lindquist E.A."/>
            <person name="Lipzen A."/>
            <person name="Lundell T."/>
            <person name="Morin E."/>
            <person name="Murat C."/>
            <person name="Sun H."/>
            <person name="Tunlid A."/>
            <person name="Henrissat B."/>
            <person name="Grigoriev I.V."/>
            <person name="Hibbett D.S."/>
            <person name="Martin F."/>
            <person name="Nordberg H.P."/>
            <person name="Cantor M.N."/>
            <person name="Hua S.X."/>
        </authorList>
    </citation>
    <scope>NUCLEOTIDE SEQUENCE [LARGE SCALE GENOMIC DNA]</scope>
    <source>
        <strain evidence="1 2">LaAM-08-1</strain>
    </source>
</reference>
<organism evidence="1 2">
    <name type="scientific">Laccaria amethystina LaAM-08-1</name>
    <dbReference type="NCBI Taxonomy" id="1095629"/>
    <lineage>
        <taxon>Eukaryota</taxon>
        <taxon>Fungi</taxon>
        <taxon>Dikarya</taxon>
        <taxon>Basidiomycota</taxon>
        <taxon>Agaricomycotina</taxon>
        <taxon>Agaricomycetes</taxon>
        <taxon>Agaricomycetidae</taxon>
        <taxon>Agaricales</taxon>
        <taxon>Agaricineae</taxon>
        <taxon>Hydnangiaceae</taxon>
        <taxon>Laccaria</taxon>
    </lineage>
</organism>
<dbReference type="AlphaFoldDB" id="A0A0C9WTM2"/>
<evidence type="ECO:0000313" key="2">
    <source>
        <dbReference type="Proteomes" id="UP000054477"/>
    </source>
</evidence>
<gene>
    <name evidence="1" type="ORF">K443DRAFT_126184</name>
</gene>
<accession>A0A0C9WTM2</accession>
<reference evidence="2" key="2">
    <citation type="submission" date="2015-01" db="EMBL/GenBank/DDBJ databases">
        <title>Evolutionary Origins and Diversification of the Mycorrhizal Mutualists.</title>
        <authorList>
            <consortium name="DOE Joint Genome Institute"/>
            <consortium name="Mycorrhizal Genomics Consortium"/>
            <person name="Kohler A."/>
            <person name="Kuo A."/>
            <person name="Nagy L.G."/>
            <person name="Floudas D."/>
            <person name="Copeland A."/>
            <person name="Barry K.W."/>
            <person name="Cichocki N."/>
            <person name="Veneault-Fourrey C."/>
            <person name="LaButti K."/>
            <person name="Lindquist E.A."/>
            <person name="Lipzen A."/>
            <person name="Lundell T."/>
            <person name="Morin E."/>
            <person name="Murat C."/>
            <person name="Riley R."/>
            <person name="Ohm R."/>
            <person name="Sun H."/>
            <person name="Tunlid A."/>
            <person name="Henrissat B."/>
            <person name="Grigoriev I.V."/>
            <person name="Hibbett D.S."/>
            <person name="Martin F."/>
        </authorList>
    </citation>
    <scope>NUCLEOTIDE SEQUENCE [LARGE SCALE GENOMIC DNA]</scope>
    <source>
        <strain evidence="2">LaAM-08-1</strain>
    </source>
</reference>
<name>A0A0C9WTM2_9AGAR</name>
<sequence length="109" mass="12262">MELEVEELELETGESVLVRCWKRLGGRGDDLCEIKGGCRGLEFERECDDGEGLGDKAGNDFMRLQTRVYVGVKGNLNKVGQELEPEMNICASTKMPGLEDEYMRLKKDT</sequence>
<proteinExistence type="predicted"/>
<evidence type="ECO:0000313" key="1">
    <source>
        <dbReference type="EMBL" id="KIJ91663.1"/>
    </source>
</evidence>
<dbReference type="HOGENOM" id="CLU_2184411_0_0_1"/>
<protein>
    <submittedName>
        <fullName evidence="1">Uncharacterized protein</fullName>
    </submittedName>
</protein>